<dbReference type="Proteomes" id="UP000178187">
    <property type="component" value="Unassembled WGS sequence"/>
</dbReference>
<evidence type="ECO:0000313" key="13">
    <source>
        <dbReference type="Proteomes" id="UP000178187"/>
    </source>
</evidence>
<dbReference type="InterPro" id="IPR018044">
    <property type="entry name" value="Peptidase_S11"/>
</dbReference>
<dbReference type="PRINTS" id="PR00725">
    <property type="entry name" value="DADACBPTASE1"/>
</dbReference>
<feature type="active site" evidence="7">
    <location>
        <position position="126"/>
    </location>
</feature>
<dbReference type="InterPro" id="IPR001967">
    <property type="entry name" value="Peptidase_S11_N"/>
</dbReference>
<evidence type="ECO:0008006" key="14">
    <source>
        <dbReference type="Google" id="ProtNLM"/>
    </source>
</evidence>
<dbReference type="GO" id="GO:0071555">
    <property type="term" value="P:cell wall organization"/>
    <property type="evidence" value="ECO:0007669"/>
    <property type="project" value="UniProtKB-KW"/>
</dbReference>
<dbReference type="PANTHER" id="PTHR21581">
    <property type="entry name" value="D-ALANYL-D-ALANINE CARBOXYPEPTIDASE"/>
    <property type="match status" value="1"/>
</dbReference>
<evidence type="ECO:0000256" key="5">
    <source>
        <dbReference type="ARBA" id="ARBA00022984"/>
    </source>
</evidence>
<dbReference type="SUPFAM" id="SSF47090">
    <property type="entry name" value="PGBD-like"/>
    <property type="match status" value="1"/>
</dbReference>
<feature type="domain" description="Peptidoglycan binding-like" evidence="11">
    <location>
        <begin position="288"/>
        <end position="344"/>
    </location>
</feature>
<evidence type="ECO:0000256" key="7">
    <source>
        <dbReference type="PIRSR" id="PIRSR618044-1"/>
    </source>
</evidence>
<proteinExistence type="inferred from homology"/>
<evidence type="ECO:0000256" key="8">
    <source>
        <dbReference type="PIRSR" id="PIRSR618044-2"/>
    </source>
</evidence>
<dbReference type="InterPro" id="IPR036365">
    <property type="entry name" value="PGBD-like_sf"/>
</dbReference>
<evidence type="ECO:0000259" key="10">
    <source>
        <dbReference type="Pfam" id="PF00768"/>
    </source>
</evidence>
<dbReference type="InterPro" id="IPR036366">
    <property type="entry name" value="PGBDSf"/>
</dbReference>
<dbReference type="Gene3D" id="1.10.101.10">
    <property type="entry name" value="PGBD-like superfamily/PGBD"/>
    <property type="match status" value="1"/>
</dbReference>
<organism evidence="12 13">
    <name type="scientific">Candidatus Danuiimicrobium aquiferis</name>
    <dbReference type="NCBI Taxonomy" id="1801832"/>
    <lineage>
        <taxon>Bacteria</taxon>
        <taxon>Pseudomonadati</taxon>
        <taxon>Candidatus Omnitrophota</taxon>
        <taxon>Candidatus Danuiimicrobium</taxon>
    </lineage>
</organism>
<keyword evidence="3" id="KW-0378">Hydrolase</keyword>
<dbReference type="EMBL" id="MHFR01000008">
    <property type="protein sequence ID" value="OGW99367.1"/>
    <property type="molecule type" value="Genomic_DNA"/>
</dbReference>
<sequence length="348" mass="38026">MMKKTASFKFNKWLTGVLIPVLIALQCPLCPVPQAEAMSVYLTAPSAVIMDESTGAVLYSKSPNVKRAPASTVKILTALVILDRLPLDQWVTISSRVEGVEPSKLYLRGGEKIQVYDLLQAILMNSANDAALALAIGAAGSEYEFSKMMNQKAIALGAQNSNFKKASGLPAEGQYSTVYDLALIMRAAMNSVVIASILKKKASMMRTAEGKVYYLKSHNKMLWRRYDVIGKTGWTRQAGYCFVGSAGYAGKRLIVSMLGSKRLWTDVTAMAQAMSGYKPRELISYGDRGNDVFAIQSALRRAGYFHTRATGYYGKITVKAVRSFQRAKKIEADGIVGAETRAALSSYM</sequence>
<feature type="active site" description="Acyl-ester intermediate" evidence="7">
    <location>
        <position position="71"/>
    </location>
</feature>
<dbReference type="InterPro" id="IPR002477">
    <property type="entry name" value="Peptidoglycan-bd-like"/>
</dbReference>
<evidence type="ECO:0000256" key="9">
    <source>
        <dbReference type="RuleBase" id="RU004016"/>
    </source>
</evidence>
<feature type="active site" description="Proton acceptor" evidence="7">
    <location>
        <position position="74"/>
    </location>
</feature>
<evidence type="ECO:0000256" key="6">
    <source>
        <dbReference type="ARBA" id="ARBA00023316"/>
    </source>
</evidence>
<keyword evidence="4" id="KW-0133">Cell shape</keyword>
<evidence type="ECO:0000256" key="4">
    <source>
        <dbReference type="ARBA" id="ARBA00022960"/>
    </source>
</evidence>
<accession>A0A1G1L2J3</accession>
<dbReference type="InterPro" id="IPR012338">
    <property type="entry name" value="Beta-lactam/transpept-like"/>
</dbReference>
<reference evidence="12 13" key="1">
    <citation type="journal article" date="2016" name="Nat. Commun.">
        <title>Thousands of microbial genomes shed light on interconnected biogeochemical processes in an aquifer system.</title>
        <authorList>
            <person name="Anantharaman K."/>
            <person name="Brown C.T."/>
            <person name="Hug L.A."/>
            <person name="Sharon I."/>
            <person name="Castelle C.J."/>
            <person name="Probst A.J."/>
            <person name="Thomas B.C."/>
            <person name="Singh A."/>
            <person name="Wilkins M.J."/>
            <person name="Karaoz U."/>
            <person name="Brodie E.L."/>
            <person name="Williams K.H."/>
            <person name="Hubbard S.S."/>
            <person name="Banfield J.F."/>
        </authorList>
    </citation>
    <scope>NUCLEOTIDE SEQUENCE [LARGE SCALE GENOMIC DNA]</scope>
</reference>
<gene>
    <name evidence="12" type="ORF">A3G33_06675</name>
</gene>
<dbReference type="Pfam" id="PF01471">
    <property type="entry name" value="PG_binding_1"/>
    <property type="match status" value="1"/>
</dbReference>
<evidence type="ECO:0000256" key="1">
    <source>
        <dbReference type="ARBA" id="ARBA00007164"/>
    </source>
</evidence>
<evidence type="ECO:0000256" key="3">
    <source>
        <dbReference type="ARBA" id="ARBA00022801"/>
    </source>
</evidence>
<dbReference type="GO" id="GO:0009002">
    <property type="term" value="F:serine-type D-Ala-D-Ala carboxypeptidase activity"/>
    <property type="evidence" value="ECO:0007669"/>
    <property type="project" value="InterPro"/>
</dbReference>
<name>A0A1G1L2J3_9BACT</name>
<keyword evidence="5" id="KW-0573">Peptidoglycan synthesis</keyword>
<dbReference type="Gene3D" id="3.40.710.10">
    <property type="entry name" value="DD-peptidase/beta-lactamase superfamily"/>
    <property type="match status" value="1"/>
</dbReference>
<dbReference type="SUPFAM" id="SSF56601">
    <property type="entry name" value="beta-lactamase/transpeptidase-like"/>
    <property type="match status" value="1"/>
</dbReference>
<feature type="domain" description="Peptidase S11 D-alanyl-D-alanine carboxypeptidase A N-terminal" evidence="10">
    <location>
        <begin position="41"/>
        <end position="260"/>
    </location>
</feature>
<evidence type="ECO:0000256" key="2">
    <source>
        <dbReference type="ARBA" id="ARBA00022729"/>
    </source>
</evidence>
<dbReference type="GO" id="GO:0006508">
    <property type="term" value="P:proteolysis"/>
    <property type="evidence" value="ECO:0007669"/>
    <property type="project" value="InterPro"/>
</dbReference>
<dbReference type="GO" id="GO:0008360">
    <property type="term" value="P:regulation of cell shape"/>
    <property type="evidence" value="ECO:0007669"/>
    <property type="project" value="UniProtKB-KW"/>
</dbReference>
<dbReference type="Pfam" id="PF00768">
    <property type="entry name" value="Peptidase_S11"/>
    <property type="match status" value="1"/>
</dbReference>
<keyword evidence="6" id="KW-0961">Cell wall biogenesis/degradation</keyword>
<dbReference type="AlphaFoldDB" id="A0A1G1L2J3"/>
<keyword evidence="2" id="KW-0732">Signal</keyword>
<feature type="binding site" evidence="8">
    <location>
        <position position="231"/>
    </location>
    <ligand>
        <name>substrate</name>
    </ligand>
</feature>
<protein>
    <recommendedName>
        <fullName evidence="14">Peptidase S11 D-alanyl-D-alanine carboxypeptidase A N-terminal domain-containing protein</fullName>
    </recommendedName>
</protein>
<comment type="similarity">
    <text evidence="1 9">Belongs to the peptidase S11 family.</text>
</comment>
<evidence type="ECO:0000313" key="12">
    <source>
        <dbReference type="EMBL" id="OGW99367.1"/>
    </source>
</evidence>
<comment type="caution">
    <text evidence="12">The sequence shown here is derived from an EMBL/GenBank/DDBJ whole genome shotgun (WGS) entry which is preliminary data.</text>
</comment>
<evidence type="ECO:0000259" key="11">
    <source>
        <dbReference type="Pfam" id="PF01471"/>
    </source>
</evidence>
<dbReference type="PANTHER" id="PTHR21581:SF26">
    <property type="entry name" value="D-ALANYL-D-ALANINE ENDOPEPTIDASE"/>
    <property type="match status" value="1"/>
</dbReference>
<dbReference type="GO" id="GO:0009252">
    <property type="term" value="P:peptidoglycan biosynthetic process"/>
    <property type="evidence" value="ECO:0007669"/>
    <property type="project" value="UniProtKB-KW"/>
</dbReference>